<comment type="caution">
    <text evidence="2">The sequence shown here is derived from an EMBL/GenBank/DDBJ whole genome shotgun (WGS) entry which is preliminary data.</text>
</comment>
<dbReference type="AlphaFoldDB" id="A0A1Q5PM91"/>
<proteinExistence type="predicted"/>
<feature type="compositionally biased region" description="Polar residues" evidence="1">
    <location>
        <begin position="232"/>
        <end position="242"/>
    </location>
</feature>
<dbReference type="Proteomes" id="UP000186465">
    <property type="component" value="Unassembled WGS sequence"/>
</dbReference>
<dbReference type="RefSeq" id="WP_075361691.1">
    <property type="nucleotide sequence ID" value="NZ_MPDM01000005.1"/>
</dbReference>
<feature type="compositionally biased region" description="Polar residues" evidence="1">
    <location>
        <begin position="275"/>
        <end position="288"/>
    </location>
</feature>
<keyword evidence="3" id="KW-1185">Reference proteome</keyword>
<evidence type="ECO:0000313" key="3">
    <source>
        <dbReference type="Proteomes" id="UP000186465"/>
    </source>
</evidence>
<evidence type="ECO:0000313" key="2">
    <source>
        <dbReference type="EMBL" id="OKL48661.1"/>
    </source>
</evidence>
<organism evidence="2 3">
    <name type="scientific">Boudabousia marimammalium</name>
    <dbReference type="NCBI Taxonomy" id="156892"/>
    <lineage>
        <taxon>Bacteria</taxon>
        <taxon>Bacillati</taxon>
        <taxon>Actinomycetota</taxon>
        <taxon>Actinomycetes</taxon>
        <taxon>Actinomycetales</taxon>
        <taxon>Actinomycetaceae</taxon>
        <taxon>Boudabousia</taxon>
    </lineage>
</organism>
<feature type="region of interest" description="Disordered" evidence="1">
    <location>
        <begin position="257"/>
        <end position="291"/>
    </location>
</feature>
<protein>
    <submittedName>
        <fullName evidence="2">Uncharacterized protein</fullName>
    </submittedName>
</protein>
<feature type="region of interest" description="Disordered" evidence="1">
    <location>
        <begin position="174"/>
        <end position="244"/>
    </location>
</feature>
<reference evidence="3" key="1">
    <citation type="submission" date="2016-11" db="EMBL/GenBank/DDBJ databases">
        <title>Actinomyces gypaetusis sp. nov. isolated from Gypaetus barbatus in Qinghai Tibet Plateau China.</title>
        <authorList>
            <person name="Meng X."/>
        </authorList>
    </citation>
    <scope>NUCLEOTIDE SEQUENCE [LARGE SCALE GENOMIC DNA]</scope>
    <source>
        <strain evidence="3">DSM 15383</strain>
    </source>
</reference>
<dbReference type="EMBL" id="MPDM01000005">
    <property type="protein sequence ID" value="OKL48661.1"/>
    <property type="molecule type" value="Genomic_DNA"/>
</dbReference>
<sequence>MADKYFAVRSGATALRNETVHDKSLSFTALGLLTTMLSMPPDAPLGYRQFLGRGSGQSAILKAMKELEVAGYRWRFSTRNSDGMIRQVVIVFDVPTTEEQARAALTKLGTKPHACVSQPARVDDSLTPIDIDELSRVIDSLDIDGTQDLDQLKKEAIEQATKDNERLERQRIAQHQRDTIAQEQAARTSNSPSRENQRNGTVTPLRENQREGTVVPLRGNQRNGENAPCVENNATENESPTSPLREFPLQRHTVARSTHAQLISKDINSKKDKSFLTSQHEQPDSDQTAGEGRNGIYIALTEEQAQTAYACLPGHMKVTEIPGLIKIWAQVERLLNAGWTVEQIHNHLDAKPLPAEVIYLPALIASRLKDMLPAPPQPCSVSKAAKGYCNYHRNKYHGICDYCESERKAGRFEDNSTTRREWLETGCPESVEKYRHEQAG</sequence>
<gene>
    <name evidence="2" type="ORF">BM477_05530</name>
</gene>
<accession>A0A1Q5PM91</accession>
<feature type="compositionally biased region" description="Polar residues" evidence="1">
    <location>
        <begin position="181"/>
        <end position="202"/>
    </location>
</feature>
<name>A0A1Q5PM91_9ACTO</name>
<evidence type="ECO:0000256" key="1">
    <source>
        <dbReference type="SAM" id="MobiDB-lite"/>
    </source>
</evidence>
<dbReference type="OrthoDB" id="3731942at2"/>